<gene>
    <name evidence="1" type="ORF">J2Z76_002753</name>
</gene>
<keyword evidence="2" id="KW-1185">Reference proteome</keyword>
<sequence length="147" mass="17110">MLEIFESNEKSLESVELKINKQYSTVSVENTAAIRIKLSSKTNYISVKSRYIHLFKESMKLTSGKSEKDWIRYQITTEYDLDEISNILLYIYDDCKPSGTMFGCCSRFNACSDAKKCVNPNKQHAKNCWYNENLKRGKIFYGVNRNI</sequence>
<dbReference type="RefSeq" id="WP_209512600.1">
    <property type="nucleotide sequence ID" value="NZ_JAGGKS010000008.1"/>
</dbReference>
<comment type="caution">
    <text evidence="1">The sequence shown here is derived from an EMBL/GenBank/DDBJ whole genome shotgun (WGS) entry which is preliminary data.</text>
</comment>
<dbReference type="Proteomes" id="UP001519342">
    <property type="component" value="Unassembled WGS sequence"/>
</dbReference>
<evidence type="ECO:0000313" key="1">
    <source>
        <dbReference type="EMBL" id="MBP1926883.1"/>
    </source>
</evidence>
<evidence type="ECO:0000313" key="2">
    <source>
        <dbReference type="Proteomes" id="UP001519342"/>
    </source>
</evidence>
<dbReference type="EMBL" id="JAGGKS010000008">
    <property type="protein sequence ID" value="MBP1926883.1"/>
    <property type="molecule type" value="Genomic_DNA"/>
</dbReference>
<proteinExistence type="predicted"/>
<accession>A0ABS4GGR6</accession>
<organism evidence="1 2">
    <name type="scientific">Sedimentibacter acidaminivorans</name>
    <dbReference type="NCBI Taxonomy" id="913099"/>
    <lineage>
        <taxon>Bacteria</taxon>
        <taxon>Bacillati</taxon>
        <taxon>Bacillota</taxon>
        <taxon>Tissierellia</taxon>
        <taxon>Sedimentibacter</taxon>
    </lineage>
</organism>
<protein>
    <submittedName>
        <fullName evidence="1">Uncharacterized protein</fullName>
    </submittedName>
</protein>
<name>A0ABS4GGR6_9FIRM</name>
<reference evidence="1 2" key="1">
    <citation type="submission" date="2021-03" db="EMBL/GenBank/DDBJ databases">
        <title>Genomic Encyclopedia of Type Strains, Phase IV (KMG-IV): sequencing the most valuable type-strain genomes for metagenomic binning, comparative biology and taxonomic classification.</title>
        <authorList>
            <person name="Goeker M."/>
        </authorList>
    </citation>
    <scope>NUCLEOTIDE SEQUENCE [LARGE SCALE GENOMIC DNA]</scope>
    <source>
        <strain evidence="1 2">DSM 24004</strain>
    </source>
</reference>